<dbReference type="InterPro" id="IPR027417">
    <property type="entry name" value="P-loop_NTPase"/>
</dbReference>
<keyword evidence="18" id="KW-1185">Reference proteome</keyword>
<keyword evidence="10" id="KW-0472">Membrane</keyword>
<dbReference type="OrthoDB" id="9784450at2"/>
<keyword evidence="9" id="KW-1278">Translocase</keyword>
<evidence type="ECO:0000256" key="9">
    <source>
        <dbReference type="ARBA" id="ARBA00022967"/>
    </source>
</evidence>
<organism evidence="17 18">
    <name type="scientific">Rhizobium altiplani</name>
    <dbReference type="NCBI Taxonomy" id="1864509"/>
    <lineage>
        <taxon>Bacteria</taxon>
        <taxon>Pseudomonadati</taxon>
        <taxon>Pseudomonadota</taxon>
        <taxon>Alphaproteobacteria</taxon>
        <taxon>Hyphomicrobiales</taxon>
        <taxon>Rhizobiaceae</taxon>
        <taxon>Rhizobium/Agrobacterium group</taxon>
        <taxon>Rhizobium</taxon>
    </lineage>
</organism>
<keyword evidence="4" id="KW-0813">Transport</keyword>
<evidence type="ECO:0000256" key="6">
    <source>
        <dbReference type="ARBA" id="ARBA00022519"/>
    </source>
</evidence>
<evidence type="ECO:0000256" key="4">
    <source>
        <dbReference type="ARBA" id="ARBA00022448"/>
    </source>
</evidence>
<evidence type="ECO:0000256" key="2">
    <source>
        <dbReference type="ARBA" id="ARBA00004533"/>
    </source>
</evidence>
<feature type="domain" description="ABC transporter" evidence="16">
    <location>
        <begin position="4"/>
        <end position="230"/>
    </location>
</feature>
<dbReference type="SMART" id="SM00382">
    <property type="entry name" value="AAA"/>
    <property type="match status" value="1"/>
</dbReference>
<keyword evidence="5" id="KW-1003">Cell membrane</keyword>
<dbReference type="GO" id="GO:0005886">
    <property type="term" value="C:plasma membrane"/>
    <property type="evidence" value="ECO:0007669"/>
    <property type="project" value="UniProtKB-SubCell"/>
</dbReference>
<dbReference type="Proteomes" id="UP000068164">
    <property type="component" value="Unassembled WGS sequence"/>
</dbReference>
<keyword evidence="8 17" id="KW-0067">ATP-binding</keyword>
<evidence type="ECO:0000256" key="1">
    <source>
        <dbReference type="ARBA" id="ARBA00004170"/>
    </source>
</evidence>
<dbReference type="PANTHER" id="PTHR43776">
    <property type="entry name" value="TRANSPORT ATP-BINDING PROTEIN"/>
    <property type="match status" value="1"/>
</dbReference>
<evidence type="ECO:0000256" key="7">
    <source>
        <dbReference type="ARBA" id="ARBA00022741"/>
    </source>
</evidence>
<evidence type="ECO:0000256" key="11">
    <source>
        <dbReference type="ARBA" id="ARBA00037530"/>
    </source>
</evidence>
<dbReference type="InterPro" id="IPR017871">
    <property type="entry name" value="ABC_transporter-like_CS"/>
</dbReference>
<dbReference type="InterPro" id="IPR050319">
    <property type="entry name" value="ABC_transp_ATP-bind"/>
</dbReference>
<dbReference type="Gene3D" id="3.40.50.300">
    <property type="entry name" value="P-loop containing nucleotide triphosphate hydrolases"/>
    <property type="match status" value="1"/>
</dbReference>
<keyword evidence="6" id="KW-0997">Cell inner membrane</keyword>
<dbReference type="EC" id="7.4.2.10" evidence="13"/>
<gene>
    <name evidence="17" type="ORF">AS026_32250</name>
</gene>
<comment type="catalytic activity">
    <reaction evidence="15">
        <text>glutathione(out) + ATP + H2O = glutathione(in) + ADP + phosphate + H(+)</text>
        <dbReference type="Rhea" id="RHEA:29791"/>
        <dbReference type="ChEBI" id="CHEBI:15377"/>
        <dbReference type="ChEBI" id="CHEBI:15378"/>
        <dbReference type="ChEBI" id="CHEBI:30616"/>
        <dbReference type="ChEBI" id="CHEBI:43474"/>
        <dbReference type="ChEBI" id="CHEBI:57925"/>
        <dbReference type="ChEBI" id="CHEBI:456216"/>
        <dbReference type="EC" id="7.4.2.10"/>
    </reaction>
</comment>
<name>A0A125Q9B9_9HYPH</name>
<protein>
    <recommendedName>
        <fullName evidence="14">Glutathione import ATP-binding protein GsiA</fullName>
        <ecNumber evidence="13">7.4.2.10</ecNumber>
    </recommendedName>
</protein>
<evidence type="ECO:0000256" key="5">
    <source>
        <dbReference type="ARBA" id="ARBA00022475"/>
    </source>
</evidence>
<comment type="function">
    <text evidence="11">Part of the ABC transporter complex GsiABCD involved in glutathione import. Responsible for energy coupling to the transport system.</text>
</comment>
<comment type="subcellular location">
    <subcellularLocation>
        <location evidence="2">Cell inner membrane</location>
    </subcellularLocation>
    <subcellularLocation>
        <location evidence="1">Membrane</location>
        <topology evidence="1">Peripheral membrane protein</topology>
    </subcellularLocation>
</comment>
<dbReference type="EMBL" id="LNCD01000033">
    <property type="protein sequence ID" value="KWV56886.1"/>
    <property type="molecule type" value="Genomic_DNA"/>
</dbReference>
<dbReference type="SUPFAM" id="SSF52540">
    <property type="entry name" value="P-loop containing nucleoside triphosphate hydrolases"/>
    <property type="match status" value="1"/>
</dbReference>
<comment type="subunit">
    <text evidence="3">The complex is composed of two ATP-binding proteins (GsiA), two transmembrane proteins (GsiC and GsiD) and a solute-binding protein (GsiB).</text>
</comment>
<dbReference type="PANTHER" id="PTHR43776:SF15">
    <property type="entry name" value="GLUTATHIONE IMPORT ATP-BINDING PROTEIN GSIA"/>
    <property type="match status" value="1"/>
</dbReference>
<reference evidence="17 18" key="1">
    <citation type="submission" date="2015-11" db="EMBL/GenBank/DDBJ databases">
        <title>Draft Genome Sequence of the Strain BR 10423 (Rhizobium sp.) isolated from nodules of Mimosa pudica.</title>
        <authorList>
            <person name="Barauna A.C."/>
            <person name="Zilli J.E."/>
            <person name="Simoes-Araujo J.L."/>
            <person name="Reis V.M."/>
            <person name="James E.K."/>
            <person name="Reis F.B.Jr."/>
            <person name="Rouws L.F."/>
            <person name="Passos S.R."/>
            <person name="Gois S.R."/>
        </authorList>
    </citation>
    <scope>NUCLEOTIDE SEQUENCE [LARGE SCALE GENOMIC DNA]</scope>
    <source>
        <strain evidence="17 18">BR10423</strain>
    </source>
</reference>
<dbReference type="PROSITE" id="PS00211">
    <property type="entry name" value="ABC_TRANSPORTER_1"/>
    <property type="match status" value="1"/>
</dbReference>
<proteinExistence type="inferred from homology"/>
<dbReference type="RefSeq" id="WP_062368985.1">
    <property type="nucleotide sequence ID" value="NZ_LNCD01000033.1"/>
</dbReference>
<evidence type="ECO:0000259" key="16">
    <source>
        <dbReference type="PROSITE" id="PS50893"/>
    </source>
</evidence>
<keyword evidence="7" id="KW-0547">Nucleotide-binding</keyword>
<evidence type="ECO:0000256" key="15">
    <source>
        <dbReference type="ARBA" id="ARBA00047640"/>
    </source>
</evidence>
<evidence type="ECO:0000256" key="12">
    <source>
        <dbReference type="ARBA" id="ARBA00038416"/>
    </source>
</evidence>
<dbReference type="Pfam" id="PF00005">
    <property type="entry name" value="ABC_tran"/>
    <property type="match status" value="1"/>
</dbReference>
<dbReference type="CDD" id="cd03257">
    <property type="entry name" value="ABC_NikE_OppD_transporters"/>
    <property type="match status" value="1"/>
</dbReference>
<evidence type="ECO:0000256" key="10">
    <source>
        <dbReference type="ARBA" id="ARBA00023136"/>
    </source>
</evidence>
<comment type="caution">
    <text evidence="17">The sequence shown here is derived from an EMBL/GenBank/DDBJ whole genome shotgun (WGS) entry which is preliminary data.</text>
</comment>
<dbReference type="InterPro" id="IPR003593">
    <property type="entry name" value="AAA+_ATPase"/>
</dbReference>
<evidence type="ECO:0000256" key="13">
    <source>
        <dbReference type="ARBA" id="ARBA00039050"/>
    </source>
</evidence>
<dbReference type="GO" id="GO:0055085">
    <property type="term" value="P:transmembrane transport"/>
    <property type="evidence" value="ECO:0007669"/>
    <property type="project" value="UniProtKB-ARBA"/>
</dbReference>
<accession>A0A125Q9B9</accession>
<evidence type="ECO:0000313" key="18">
    <source>
        <dbReference type="Proteomes" id="UP000068164"/>
    </source>
</evidence>
<evidence type="ECO:0000256" key="14">
    <source>
        <dbReference type="ARBA" id="ARBA00041187"/>
    </source>
</evidence>
<dbReference type="AlphaFoldDB" id="A0A125Q9B9"/>
<evidence type="ECO:0000256" key="3">
    <source>
        <dbReference type="ARBA" id="ARBA00011469"/>
    </source>
</evidence>
<dbReference type="InterPro" id="IPR003439">
    <property type="entry name" value="ABC_transporter-like_ATP-bd"/>
</dbReference>
<comment type="similarity">
    <text evidence="12">Belongs to the ABC transporter superfamily. Glutathione importer (TC 3.A.1.5.11) family.</text>
</comment>
<evidence type="ECO:0000313" key="17">
    <source>
        <dbReference type="EMBL" id="KWV56886.1"/>
    </source>
</evidence>
<dbReference type="GO" id="GO:0005524">
    <property type="term" value="F:ATP binding"/>
    <property type="evidence" value="ECO:0007669"/>
    <property type="project" value="UniProtKB-KW"/>
</dbReference>
<dbReference type="PROSITE" id="PS50893">
    <property type="entry name" value="ABC_TRANSPORTER_2"/>
    <property type="match status" value="1"/>
</dbReference>
<evidence type="ECO:0000256" key="8">
    <source>
        <dbReference type="ARBA" id="ARBA00022840"/>
    </source>
</evidence>
<sequence length="230" mass="24639">MSALAVKDLSVTFQGFTAVRGVSFDVAAGETFGLIGPSGCGKTSVLRAIAGLNTNWQGDISVFSQPLAAGRRITGMLREEIQMVFQDPYSSLHPRHHIARILGEPLSIRGIPDVTERVRVALDQVGLPAAVAQRYPHQISGGQRQRVAIARALLLKPKLLLLDEPTSALDVSVQAGILNLLNDLKTSQGITFILVSHDPGVVAHMCDRAAMMKKGLIEDIVDRSGLSVDS</sequence>
<dbReference type="GO" id="GO:0016887">
    <property type="term" value="F:ATP hydrolysis activity"/>
    <property type="evidence" value="ECO:0007669"/>
    <property type="project" value="InterPro"/>
</dbReference>